<reference evidence="2" key="1">
    <citation type="journal article" date="2014" name="Front. Microbiol.">
        <title>High frequency of phylogenetically diverse reductive dehalogenase-homologous genes in deep subseafloor sedimentary metagenomes.</title>
        <authorList>
            <person name="Kawai M."/>
            <person name="Futagami T."/>
            <person name="Toyoda A."/>
            <person name="Takaki Y."/>
            <person name="Nishi S."/>
            <person name="Hori S."/>
            <person name="Arai W."/>
            <person name="Tsubouchi T."/>
            <person name="Morono Y."/>
            <person name="Uchiyama I."/>
            <person name="Ito T."/>
            <person name="Fujiyama A."/>
            <person name="Inagaki F."/>
            <person name="Takami H."/>
        </authorList>
    </citation>
    <scope>NUCLEOTIDE SEQUENCE</scope>
    <source>
        <strain evidence="2">Expedition CK06-06</strain>
    </source>
</reference>
<feature type="transmembrane region" description="Helical" evidence="1">
    <location>
        <begin position="21"/>
        <end position="44"/>
    </location>
</feature>
<keyword evidence="1" id="KW-0812">Transmembrane</keyword>
<keyword evidence="1" id="KW-0472">Membrane</keyword>
<sequence>MSIELHRKNTINFIIMTPEELTIAVIGLIINSCIIATAFIILYVQNKRLKKIRNEKIKLLYNNLVNALINHSEYSKSI</sequence>
<protein>
    <submittedName>
        <fullName evidence="2">Uncharacterized protein</fullName>
    </submittedName>
</protein>
<evidence type="ECO:0000313" key="2">
    <source>
        <dbReference type="EMBL" id="GAH51041.1"/>
    </source>
</evidence>
<evidence type="ECO:0000256" key="1">
    <source>
        <dbReference type="SAM" id="Phobius"/>
    </source>
</evidence>
<accession>X1FZH4</accession>
<comment type="caution">
    <text evidence="2">The sequence shown here is derived from an EMBL/GenBank/DDBJ whole genome shotgun (WGS) entry which is preliminary data.</text>
</comment>
<name>X1FZH4_9ZZZZ</name>
<dbReference type="EMBL" id="BARU01023257">
    <property type="protein sequence ID" value="GAH51041.1"/>
    <property type="molecule type" value="Genomic_DNA"/>
</dbReference>
<organism evidence="2">
    <name type="scientific">marine sediment metagenome</name>
    <dbReference type="NCBI Taxonomy" id="412755"/>
    <lineage>
        <taxon>unclassified sequences</taxon>
        <taxon>metagenomes</taxon>
        <taxon>ecological metagenomes</taxon>
    </lineage>
</organism>
<dbReference type="AlphaFoldDB" id="X1FZH4"/>
<keyword evidence="1" id="KW-1133">Transmembrane helix</keyword>
<proteinExistence type="predicted"/>
<feature type="non-terminal residue" evidence="2">
    <location>
        <position position="78"/>
    </location>
</feature>
<gene>
    <name evidence="2" type="ORF">S03H2_37768</name>
</gene>